<dbReference type="RefSeq" id="WP_377169728.1">
    <property type="nucleotide sequence ID" value="NZ_JBHSMQ010000007.1"/>
</dbReference>
<keyword evidence="1" id="KW-0812">Transmembrane</keyword>
<keyword evidence="1" id="KW-0472">Membrane</keyword>
<accession>A0ABW0KWG8</accession>
<dbReference type="Pfam" id="PF12158">
    <property type="entry name" value="DUF3592"/>
    <property type="match status" value="1"/>
</dbReference>
<comment type="caution">
    <text evidence="3">The sequence shown here is derived from an EMBL/GenBank/DDBJ whole genome shotgun (WGS) entry which is preliminary data.</text>
</comment>
<feature type="transmembrane region" description="Helical" evidence="1">
    <location>
        <begin position="184"/>
        <end position="203"/>
    </location>
</feature>
<gene>
    <name evidence="3" type="ORF">ACFQDI_18945</name>
</gene>
<keyword evidence="4" id="KW-1185">Reference proteome</keyword>
<evidence type="ECO:0000256" key="1">
    <source>
        <dbReference type="SAM" id="Phobius"/>
    </source>
</evidence>
<organism evidence="3 4">
    <name type="scientific">Prosthecobacter fluviatilis</name>
    <dbReference type="NCBI Taxonomy" id="445931"/>
    <lineage>
        <taxon>Bacteria</taxon>
        <taxon>Pseudomonadati</taxon>
        <taxon>Verrucomicrobiota</taxon>
        <taxon>Verrucomicrobiia</taxon>
        <taxon>Verrucomicrobiales</taxon>
        <taxon>Verrucomicrobiaceae</taxon>
        <taxon>Prosthecobacter</taxon>
    </lineage>
</organism>
<evidence type="ECO:0000259" key="2">
    <source>
        <dbReference type="Pfam" id="PF12158"/>
    </source>
</evidence>
<sequence length="209" mass="23013">MRYILGLAAALIFLPLFLALLFLMPVEFCVSSWHLWRAEATTQGRVISSQPASHRGNTRSLIRYSYKVDGRRYESDRVRAGWISNKAYEAGAGALAQSLSAGSQVTVRYDPCHPEFALLEYGWPKWSVGFSLAVWGMLLGSYVFAAQDRRPSSHLLYGLTRGICLLGFLIIVLLPPTIQLKQVLPLLGAGLVLSAVAACYSRLRYSGGA</sequence>
<dbReference type="Proteomes" id="UP001596052">
    <property type="component" value="Unassembled WGS sequence"/>
</dbReference>
<evidence type="ECO:0000313" key="4">
    <source>
        <dbReference type="Proteomes" id="UP001596052"/>
    </source>
</evidence>
<proteinExistence type="predicted"/>
<feature type="domain" description="DUF3592" evidence="2">
    <location>
        <begin position="42"/>
        <end position="123"/>
    </location>
</feature>
<keyword evidence="1" id="KW-1133">Transmembrane helix</keyword>
<evidence type="ECO:0000313" key="3">
    <source>
        <dbReference type="EMBL" id="MFC5456951.1"/>
    </source>
</evidence>
<feature type="transmembrane region" description="Helical" evidence="1">
    <location>
        <begin position="126"/>
        <end position="144"/>
    </location>
</feature>
<reference evidence="4" key="1">
    <citation type="journal article" date="2019" name="Int. J. Syst. Evol. Microbiol.">
        <title>The Global Catalogue of Microorganisms (GCM) 10K type strain sequencing project: providing services to taxonomists for standard genome sequencing and annotation.</title>
        <authorList>
            <consortium name="The Broad Institute Genomics Platform"/>
            <consortium name="The Broad Institute Genome Sequencing Center for Infectious Disease"/>
            <person name="Wu L."/>
            <person name="Ma J."/>
        </authorList>
    </citation>
    <scope>NUCLEOTIDE SEQUENCE [LARGE SCALE GENOMIC DNA]</scope>
    <source>
        <strain evidence="4">CGMCC 4.1469</strain>
    </source>
</reference>
<dbReference type="InterPro" id="IPR021994">
    <property type="entry name" value="DUF3592"/>
</dbReference>
<protein>
    <submittedName>
        <fullName evidence="3">DUF3592 domain-containing protein</fullName>
    </submittedName>
</protein>
<feature type="transmembrane region" description="Helical" evidence="1">
    <location>
        <begin position="156"/>
        <end position="178"/>
    </location>
</feature>
<dbReference type="EMBL" id="JBHSMQ010000007">
    <property type="protein sequence ID" value="MFC5456951.1"/>
    <property type="molecule type" value="Genomic_DNA"/>
</dbReference>
<name>A0ABW0KWG8_9BACT</name>